<proteinExistence type="predicted"/>
<dbReference type="EMBL" id="CM017321">
    <property type="protein sequence ID" value="KAE7996165.1"/>
    <property type="molecule type" value="Genomic_DNA"/>
</dbReference>
<organism evidence="1 2">
    <name type="scientific">Carpinus fangiana</name>
    <dbReference type="NCBI Taxonomy" id="176857"/>
    <lineage>
        <taxon>Eukaryota</taxon>
        <taxon>Viridiplantae</taxon>
        <taxon>Streptophyta</taxon>
        <taxon>Embryophyta</taxon>
        <taxon>Tracheophyta</taxon>
        <taxon>Spermatophyta</taxon>
        <taxon>Magnoliopsida</taxon>
        <taxon>eudicotyledons</taxon>
        <taxon>Gunneridae</taxon>
        <taxon>Pentapetalae</taxon>
        <taxon>rosids</taxon>
        <taxon>fabids</taxon>
        <taxon>Fagales</taxon>
        <taxon>Betulaceae</taxon>
        <taxon>Carpinus</taxon>
    </lineage>
</organism>
<dbReference type="AlphaFoldDB" id="A0A5N6QAG2"/>
<keyword evidence="2" id="KW-1185">Reference proteome</keyword>
<dbReference type="Proteomes" id="UP000327013">
    <property type="component" value="Chromosome 1"/>
</dbReference>
<evidence type="ECO:0000313" key="2">
    <source>
        <dbReference type="Proteomes" id="UP000327013"/>
    </source>
</evidence>
<evidence type="ECO:0000313" key="1">
    <source>
        <dbReference type="EMBL" id="KAE7996165.1"/>
    </source>
</evidence>
<gene>
    <name evidence="1" type="ORF">FH972_000908</name>
</gene>
<protein>
    <submittedName>
        <fullName evidence="1">Uncharacterized protein</fullName>
    </submittedName>
</protein>
<sequence length="106" mass="11524">MGDAIIYQPQLPLPAVLIIQQTLSPPKPSSLTPFSAVAPPRSVAVSSCSLQKTTLLETIYEEDNESECMETCQASSASFMAPPQFMCFLEVRKPLSAPYTHNCQCA</sequence>
<reference evidence="1 2" key="1">
    <citation type="submission" date="2019-06" db="EMBL/GenBank/DDBJ databases">
        <title>A chromosomal-level reference genome of Carpinus fangiana (Coryloideae, Betulaceae).</title>
        <authorList>
            <person name="Yang X."/>
            <person name="Wang Z."/>
            <person name="Zhang L."/>
            <person name="Hao G."/>
            <person name="Liu J."/>
            <person name="Yang Y."/>
        </authorList>
    </citation>
    <scope>NUCLEOTIDE SEQUENCE [LARGE SCALE GENOMIC DNA]</scope>
    <source>
        <strain evidence="1">Cfa_2016G</strain>
        <tissue evidence="1">Leaf</tissue>
    </source>
</reference>
<accession>A0A5N6QAG2</accession>
<name>A0A5N6QAG2_9ROSI</name>